<evidence type="ECO:0000313" key="4">
    <source>
        <dbReference type="Proteomes" id="UP000060778"/>
    </source>
</evidence>
<dbReference type="GeneID" id="30680183"/>
<protein>
    <recommendedName>
        <fullName evidence="2">UPF0179 protein EYM_03945</fullName>
    </recommendedName>
</protein>
<organism evidence="3 4">
    <name type="scientific">Ignicoccus islandicus DSM 13165</name>
    <dbReference type="NCBI Taxonomy" id="940295"/>
    <lineage>
        <taxon>Archaea</taxon>
        <taxon>Thermoproteota</taxon>
        <taxon>Thermoprotei</taxon>
        <taxon>Desulfurococcales</taxon>
        <taxon>Desulfurococcaceae</taxon>
        <taxon>Ignicoccus</taxon>
    </lineage>
</organism>
<dbReference type="STRING" id="940295.EYM_03945"/>
<dbReference type="EMBL" id="CP006867">
    <property type="protein sequence ID" value="ALU11707.1"/>
    <property type="molecule type" value="Genomic_DNA"/>
</dbReference>
<dbReference type="HAMAP" id="MF_00498">
    <property type="entry name" value="UPF0179"/>
    <property type="match status" value="1"/>
</dbReference>
<dbReference type="PANTHER" id="PTHR40699">
    <property type="entry name" value="UPF0179 PROTEIN MJ1627"/>
    <property type="match status" value="1"/>
</dbReference>
<evidence type="ECO:0000313" key="3">
    <source>
        <dbReference type="EMBL" id="ALU11707.1"/>
    </source>
</evidence>
<dbReference type="InterPro" id="IPR005369">
    <property type="entry name" value="UPF0179"/>
</dbReference>
<evidence type="ECO:0000256" key="1">
    <source>
        <dbReference type="ARBA" id="ARBA00010824"/>
    </source>
</evidence>
<dbReference type="RefSeq" id="WP_075049752.1">
    <property type="nucleotide sequence ID" value="NZ_CP006867.1"/>
</dbReference>
<name>A0A0U3E1B2_9CREN</name>
<dbReference type="KEGG" id="iis:EYM_03945"/>
<reference evidence="3 4" key="1">
    <citation type="submission" date="2013-11" db="EMBL/GenBank/DDBJ databases">
        <title>Comparative genomics of Ignicoccus.</title>
        <authorList>
            <person name="Podar M."/>
        </authorList>
    </citation>
    <scope>NUCLEOTIDE SEQUENCE [LARGE SCALE GENOMIC DNA]</scope>
    <source>
        <strain evidence="3 4">DSM 13165</strain>
    </source>
</reference>
<comment type="similarity">
    <text evidence="1 2">Belongs to the UPF0179 family.</text>
</comment>
<dbReference type="Pfam" id="PF03684">
    <property type="entry name" value="UPF0179"/>
    <property type="match status" value="1"/>
</dbReference>
<keyword evidence="4" id="KW-1185">Reference proteome</keyword>
<dbReference type="AlphaFoldDB" id="A0A0U3E1B2"/>
<gene>
    <name evidence="3" type="ORF">EYM_03945</name>
</gene>
<dbReference type="Proteomes" id="UP000060778">
    <property type="component" value="Chromosome"/>
</dbReference>
<dbReference type="PANTHER" id="PTHR40699:SF1">
    <property type="entry name" value="UPF0179 PROTEIN MJ1627"/>
    <property type="match status" value="1"/>
</dbReference>
<sequence length="162" mass="18439">MAGKKLVVPIPTHFKEGDRFIATGILPSCESCWLKEKCSVLKRGWLYEVKAKLGVIEHPCKIHGKVVVAEVEELGVPLIVPAKLALEGSIVEYTPIYCDNKKCPLWEECTGRKHKLGRRVKVRINEVIEKVECPKGYTLYKVIGIPQRVNTRLKSERRKKTF</sequence>
<dbReference type="OrthoDB" id="24613at2157"/>
<accession>A0A0U3E1B2</accession>
<proteinExistence type="inferred from homology"/>
<evidence type="ECO:0000256" key="2">
    <source>
        <dbReference type="HAMAP-Rule" id="MF_00498"/>
    </source>
</evidence>